<accession>A0A7Y9US86</accession>
<evidence type="ECO:0000313" key="6">
    <source>
        <dbReference type="Proteomes" id="UP000544110"/>
    </source>
</evidence>
<gene>
    <name evidence="5" type="ORF">BJ989_001683</name>
</gene>
<evidence type="ECO:0000256" key="4">
    <source>
        <dbReference type="PIRSR" id="PIRSR002825-1"/>
    </source>
</evidence>
<keyword evidence="2" id="KW-0813">Transport</keyword>
<name>A0A7Y9US86_9ACTN</name>
<dbReference type="SUPFAM" id="SSF53850">
    <property type="entry name" value="Periplasmic binding protein-like II"/>
    <property type="match status" value="1"/>
</dbReference>
<reference evidence="5 6" key="1">
    <citation type="submission" date="2020-07" db="EMBL/GenBank/DDBJ databases">
        <title>Sequencing the genomes of 1000 actinobacteria strains.</title>
        <authorList>
            <person name="Klenk H.-P."/>
        </authorList>
    </citation>
    <scope>NUCLEOTIDE SEQUENCE [LARGE SCALE GENOMIC DNA]</scope>
    <source>
        <strain evidence="5 6">DSM 24552</strain>
    </source>
</reference>
<dbReference type="PANTHER" id="PTHR30006:SF15">
    <property type="entry name" value="IRON-UTILIZATION PERIPLASMIC PROTEIN"/>
    <property type="match status" value="1"/>
</dbReference>
<dbReference type="PIRSF" id="PIRSF002825">
    <property type="entry name" value="CfbpA"/>
    <property type="match status" value="1"/>
</dbReference>
<keyword evidence="6" id="KW-1185">Reference proteome</keyword>
<dbReference type="GO" id="GO:0046872">
    <property type="term" value="F:metal ion binding"/>
    <property type="evidence" value="ECO:0007669"/>
    <property type="project" value="UniProtKB-KW"/>
</dbReference>
<feature type="binding site" evidence="4">
    <location>
        <position position="221"/>
    </location>
    <ligand>
        <name>Fe cation</name>
        <dbReference type="ChEBI" id="CHEBI:24875"/>
    </ligand>
</feature>
<dbReference type="GO" id="GO:0030288">
    <property type="term" value="C:outer membrane-bounded periplasmic space"/>
    <property type="evidence" value="ECO:0007669"/>
    <property type="project" value="TreeGrafter"/>
</dbReference>
<sequence length="332" mass="35683">MTASALLACTALSGCGVLGEEEADLQVYSARKYGSEDVFAQFTEETGITVDFLFADNAALLERIRTEGADSPADVYMTVDAGNLWNADQQGILAPLDSEVLEAAVPAADRADDGTWFGLAKRARTVIYDPDQVDPADFDAEDTYTGLTDPQWRGRLCMRDLDETYMTSLVASLIDLHGEEGAREIVEGWQANEVEVMGNDVLVIEAVEAGTCEVGIVNHYYLAREQAEGKAQGVELYWASQEGAGTHVNVSGAGVVETSDNPADAQRLLEWLATEGQAALIDGNHEFPVNPDVEPDAEAAAYGPFTEMTLDAEVYGSLNARAAELLVDAGWE</sequence>
<evidence type="ECO:0000313" key="5">
    <source>
        <dbReference type="EMBL" id="NYG55379.1"/>
    </source>
</evidence>
<evidence type="ECO:0000256" key="2">
    <source>
        <dbReference type="ARBA" id="ARBA00022496"/>
    </source>
</evidence>
<comment type="similarity">
    <text evidence="1">Belongs to the bacterial solute-binding protein 1 family.</text>
</comment>
<organism evidence="5 6">
    <name type="scientific">Nocardioides perillae</name>
    <dbReference type="NCBI Taxonomy" id="1119534"/>
    <lineage>
        <taxon>Bacteria</taxon>
        <taxon>Bacillati</taxon>
        <taxon>Actinomycetota</taxon>
        <taxon>Actinomycetes</taxon>
        <taxon>Propionibacteriales</taxon>
        <taxon>Nocardioidaceae</taxon>
        <taxon>Nocardioides</taxon>
    </lineage>
</organism>
<dbReference type="AlphaFoldDB" id="A0A7Y9US86"/>
<keyword evidence="2" id="KW-0406">Ion transport</keyword>
<protein>
    <submittedName>
        <fullName evidence="5">Iron(III) transport system substrate-binding protein</fullName>
    </submittedName>
</protein>
<keyword evidence="4" id="KW-0479">Metal-binding</keyword>
<dbReference type="Pfam" id="PF13343">
    <property type="entry name" value="SBP_bac_6"/>
    <property type="match status" value="1"/>
</dbReference>
<dbReference type="PANTHER" id="PTHR30006">
    <property type="entry name" value="THIAMINE-BINDING PERIPLASMIC PROTEIN-RELATED"/>
    <property type="match status" value="1"/>
</dbReference>
<comment type="caution">
    <text evidence="5">The sequence shown here is derived from an EMBL/GenBank/DDBJ whole genome shotgun (WGS) entry which is preliminary data.</text>
</comment>
<feature type="binding site" evidence="4">
    <location>
        <position position="220"/>
    </location>
    <ligand>
        <name>Fe cation</name>
        <dbReference type="ChEBI" id="CHEBI:24875"/>
    </ligand>
</feature>
<evidence type="ECO:0000256" key="3">
    <source>
        <dbReference type="ARBA" id="ARBA00022729"/>
    </source>
</evidence>
<dbReference type="InterPro" id="IPR026045">
    <property type="entry name" value="Ferric-bd"/>
</dbReference>
<keyword evidence="4" id="KW-0408">Iron</keyword>
<dbReference type="Gene3D" id="3.40.190.10">
    <property type="entry name" value="Periplasmic binding protein-like II"/>
    <property type="match status" value="2"/>
</dbReference>
<keyword evidence="3" id="KW-0732">Signal</keyword>
<evidence type="ECO:0000256" key="1">
    <source>
        <dbReference type="ARBA" id="ARBA00008520"/>
    </source>
</evidence>
<dbReference type="Proteomes" id="UP000544110">
    <property type="component" value="Unassembled WGS sequence"/>
</dbReference>
<dbReference type="GO" id="GO:0006826">
    <property type="term" value="P:iron ion transport"/>
    <property type="evidence" value="ECO:0007669"/>
    <property type="project" value="UniProtKB-KW"/>
</dbReference>
<proteinExistence type="inferred from homology"/>
<dbReference type="EMBL" id="JACCAC010000001">
    <property type="protein sequence ID" value="NYG55379.1"/>
    <property type="molecule type" value="Genomic_DNA"/>
</dbReference>
<keyword evidence="2" id="KW-0410">Iron transport</keyword>